<gene>
    <name evidence="1" type="ORF">Dsin_009142</name>
</gene>
<keyword evidence="2" id="KW-1185">Reference proteome</keyword>
<sequence>MPLRLDRATFEGDFGYFMRFLVDIDVSNVSLSSLLLERDDSLSSFISMEYENLPAFCSSCSFIGHFLNACRWNKSRNGIPISSSKPNSNRDSPAMIVTDEGFQVPRNRAPKIIFRHISGPRTEVTVSNVFTAIQQDLGSLDSDVVHPSAGLDTILGMVSSTSLVALSGFTS</sequence>
<accession>A0AAE0AR98</accession>
<name>A0AAE0AR98_9ROSI</name>
<dbReference type="AlphaFoldDB" id="A0AAE0AR98"/>
<reference evidence="1" key="1">
    <citation type="journal article" date="2023" name="Plant J.">
        <title>Genome sequences and population genomics provide insights into the demographic history, inbreeding, and mutation load of two 'living fossil' tree species of Dipteronia.</title>
        <authorList>
            <person name="Feng Y."/>
            <person name="Comes H.P."/>
            <person name="Chen J."/>
            <person name="Zhu S."/>
            <person name="Lu R."/>
            <person name="Zhang X."/>
            <person name="Li P."/>
            <person name="Qiu J."/>
            <person name="Olsen K.M."/>
            <person name="Qiu Y."/>
        </authorList>
    </citation>
    <scope>NUCLEOTIDE SEQUENCE</scope>
    <source>
        <strain evidence="1">NBL</strain>
    </source>
</reference>
<evidence type="ECO:0000313" key="1">
    <source>
        <dbReference type="EMBL" id="KAK3222117.1"/>
    </source>
</evidence>
<protein>
    <recommendedName>
        <fullName evidence="3">Zinc knuckle CX2CX4HX4C domain-containing protein</fullName>
    </recommendedName>
</protein>
<comment type="caution">
    <text evidence="1">The sequence shown here is derived from an EMBL/GenBank/DDBJ whole genome shotgun (WGS) entry which is preliminary data.</text>
</comment>
<evidence type="ECO:0000313" key="2">
    <source>
        <dbReference type="Proteomes" id="UP001281410"/>
    </source>
</evidence>
<proteinExistence type="predicted"/>
<evidence type="ECO:0008006" key="3">
    <source>
        <dbReference type="Google" id="ProtNLM"/>
    </source>
</evidence>
<organism evidence="1 2">
    <name type="scientific">Dipteronia sinensis</name>
    <dbReference type="NCBI Taxonomy" id="43782"/>
    <lineage>
        <taxon>Eukaryota</taxon>
        <taxon>Viridiplantae</taxon>
        <taxon>Streptophyta</taxon>
        <taxon>Embryophyta</taxon>
        <taxon>Tracheophyta</taxon>
        <taxon>Spermatophyta</taxon>
        <taxon>Magnoliopsida</taxon>
        <taxon>eudicotyledons</taxon>
        <taxon>Gunneridae</taxon>
        <taxon>Pentapetalae</taxon>
        <taxon>rosids</taxon>
        <taxon>malvids</taxon>
        <taxon>Sapindales</taxon>
        <taxon>Sapindaceae</taxon>
        <taxon>Hippocastanoideae</taxon>
        <taxon>Acereae</taxon>
        <taxon>Dipteronia</taxon>
    </lineage>
</organism>
<dbReference type="EMBL" id="JANJYJ010000003">
    <property type="protein sequence ID" value="KAK3222117.1"/>
    <property type="molecule type" value="Genomic_DNA"/>
</dbReference>
<dbReference type="Proteomes" id="UP001281410">
    <property type="component" value="Unassembled WGS sequence"/>
</dbReference>